<organism evidence="1 2">
    <name type="scientific">Dermacentor silvarum</name>
    <name type="common">Tick</name>
    <dbReference type="NCBI Taxonomy" id="543639"/>
    <lineage>
        <taxon>Eukaryota</taxon>
        <taxon>Metazoa</taxon>
        <taxon>Ecdysozoa</taxon>
        <taxon>Arthropoda</taxon>
        <taxon>Chelicerata</taxon>
        <taxon>Arachnida</taxon>
        <taxon>Acari</taxon>
        <taxon>Parasitiformes</taxon>
        <taxon>Ixodida</taxon>
        <taxon>Ixodoidea</taxon>
        <taxon>Ixodidae</taxon>
        <taxon>Rhipicephalinae</taxon>
        <taxon>Dermacentor</taxon>
    </lineage>
</organism>
<reference evidence="1" key="1">
    <citation type="submission" date="2020-05" db="EMBL/GenBank/DDBJ databases">
        <title>Large-scale comparative analyses of tick genomes elucidate their genetic diversity and vector capacities.</title>
        <authorList>
            <person name="Jia N."/>
            <person name="Wang J."/>
            <person name="Shi W."/>
            <person name="Du L."/>
            <person name="Sun Y."/>
            <person name="Zhan W."/>
            <person name="Jiang J."/>
            <person name="Wang Q."/>
            <person name="Zhang B."/>
            <person name="Ji P."/>
            <person name="Sakyi L.B."/>
            <person name="Cui X."/>
            <person name="Yuan T."/>
            <person name="Jiang B."/>
            <person name="Yang W."/>
            <person name="Lam T.T.-Y."/>
            <person name="Chang Q."/>
            <person name="Ding S."/>
            <person name="Wang X."/>
            <person name="Zhu J."/>
            <person name="Ruan X."/>
            <person name="Zhao L."/>
            <person name="Wei J."/>
            <person name="Que T."/>
            <person name="Du C."/>
            <person name="Cheng J."/>
            <person name="Dai P."/>
            <person name="Han X."/>
            <person name="Huang E."/>
            <person name="Gao Y."/>
            <person name="Liu J."/>
            <person name="Shao H."/>
            <person name="Ye R."/>
            <person name="Li L."/>
            <person name="Wei W."/>
            <person name="Wang X."/>
            <person name="Wang C."/>
            <person name="Yang T."/>
            <person name="Huo Q."/>
            <person name="Li W."/>
            <person name="Guo W."/>
            <person name="Chen H."/>
            <person name="Zhou L."/>
            <person name="Ni X."/>
            <person name="Tian J."/>
            <person name="Zhou Y."/>
            <person name="Sheng Y."/>
            <person name="Liu T."/>
            <person name="Pan Y."/>
            <person name="Xia L."/>
            <person name="Li J."/>
            <person name="Zhao F."/>
            <person name="Cao W."/>
        </authorList>
    </citation>
    <scope>NUCLEOTIDE SEQUENCE</scope>
    <source>
        <strain evidence="1">Dsil-2018</strain>
    </source>
</reference>
<sequence length="743" mass="83921">MGNPSRECPSGCRQEEEEMAAVDTSQASRSSLSDHRRVSRKVWNAAKCTTCAIVVPVAVLTIVLLAFPVRRRAVLGRLRGHMLSWDADLPVRPIHYDLQIKPNFHNEYFTGEVNLVVQCIRDTSLITMHSSDLLIKKAVLRDDSGNEIHVAFFADEDNELLDLRLAYRRLLSGSHYNLTISFSGTMKKEGENSLLLIDSYPDAGNSSKIVKAWTFAKLRSARQLFPCFDLSSQRATFDVRVVRPKSFVAISSADESSCSAEGISDRVLCAFRRTTRISPDQLALVVTNLSSVTQGRVTLWSPGLSNLAELADRIVTVSEKEMEFVFPCKELHIVAVTTVGKLVSSKWCVVIVEARKRVCSLTAGFMKKKFNCVVSLVSQVLFMWMDAVVVFPDDGYRWFSVTFSVYYSFRVLRVLFPTWGIDELVALRVITSKSAYREPQPPLKKELVLQQLPEYVSAIVWKSVGVLRMFENVITSANFIRGVTRMLKTFQYKTASSKDILKTLDPTCGLFKNMSTWLSDPAYPLVTARRTHATSLAVQQETFRDVSRFSYPSRHAFPMMVTVQRGGKQEPSFVAWMTNMSQMLEVPATSPKDWILVNGDGIGYFRVLYTPLDMSLITEQLNKDHSAFTPVQRAVFIDDFFYAALSGRISSNQFAEAIKYLPSEDAWLPLMAYLELADNIPYQWLGAWKAGGVLDWRVFNVKFCSQVLAGNTRPQRESARVLLHESLLTHCCAYLRYACRPRP</sequence>
<name>A0ACB8D9X1_DERSI</name>
<dbReference type="EMBL" id="CM023471">
    <property type="protein sequence ID" value="KAH7964952.1"/>
    <property type="molecule type" value="Genomic_DNA"/>
</dbReference>
<dbReference type="Proteomes" id="UP000821865">
    <property type="component" value="Chromosome 2"/>
</dbReference>
<protein>
    <submittedName>
        <fullName evidence="1">Uncharacterized protein</fullName>
    </submittedName>
</protein>
<comment type="caution">
    <text evidence="1">The sequence shown here is derived from an EMBL/GenBank/DDBJ whole genome shotgun (WGS) entry which is preliminary data.</text>
</comment>
<accession>A0ACB8D9X1</accession>
<evidence type="ECO:0000313" key="2">
    <source>
        <dbReference type="Proteomes" id="UP000821865"/>
    </source>
</evidence>
<gene>
    <name evidence="1" type="ORF">HPB49_002597</name>
</gene>
<evidence type="ECO:0000313" key="1">
    <source>
        <dbReference type="EMBL" id="KAH7964952.1"/>
    </source>
</evidence>
<proteinExistence type="predicted"/>
<keyword evidence="2" id="KW-1185">Reference proteome</keyword>